<organism evidence="1 2">
    <name type="scientific">Lentinus brumalis</name>
    <dbReference type="NCBI Taxonomy" id="2498619"/>
    <lineage>
        <taxon>Eukaryota</taxon>
        <taxon>Fungi</taxon>
        <taxon>Dikarya</taxon>
        <taxon>Basidiomycota</taxon>
        <taxon>Agaricomycotina</taxon>
        <taxon>Agaricomycetes</taxon>
        <taxon>Polyporales</taxon>
        <taxon>Polyporaceae</taxon>
        <taxon>Lentinus</taxon>
    </lineage>
</organism>
<gene>
    <name evidence="1" type="ORF">OH76DRAFT_1366549</name>
</gene>
<dbReference type="OrthoDB" id="2757090at2759"/>
<proteinExistence type="predicted"/>
<accession>A0A371CIV6</accession>
<dbReference type="Proteomes" id="UP000256964">
    <property type="component" value="Unassembled WGS sequence"/>
</dbReference>
<dbReference type="STRING" id="139420.A0A371CIV6"/>
<keyword evidence="2" id="KW-1185">Reference proteome</keyword>
<sequence length="259" mass="29399">MFYSESHIYAHELFPLGYGYPLWCPDPTPSSREIEIGDVGRPDLNGRWLPLFNTMKPPDDQVNRHGVPSDFKMLDPQDIPVSTTPKIMQAMVCSRNIDPTDNFGSGSASLPESAVVTFKFKLPSSSSAFVLLDAPALSTYVCSAPARRRMVTYMRDNFQGWIDFVFDCNIDLEDSDIMFICGTQKTTRWAVAAFDADQSDECYVTSDFGQFEYRLTINFGALHRGRFRKACYKCGPRYRRSDMAASPLPRPNQCLFLHY</sequence>
<dbReference type="EMBL" id="KZ857575">
    <property type="protein sequence ID" value="RDX40211.1"/>
    <property type="molecule type" value="Genomic_DNA"/>
</dbReference>
<dbReference type="AlphaFoldDB" id="A0A371CIV6"/>
<protein>
    <submittedName>
        <fullName evidence="1">Uncharacterized protein</fullName>
    </submittedName>
</protein>
<name>A0A371CIV6_9APHY</name>
<evidence type="ECO:0000313" key="1">
    <source>
        <dbReference type="EMBL" id="RDX40211.1"/>
    </source>
</evidence>
<evidence type="ECO:0000313" key="2">
    <source>
        <dbReference type="Proteomes" id="UP000256964"/>
    </source>
</evidence>
<reference evidence="1 2" key="1">
    <citation type="journal article" date="2018" name="Biotechnol. Biofuels">
        <title>Integrative visual omics of the white-rot fungus Polyporus brumalis exposes the biotechnological potential of its oxidative enzymes for delignifying raw plant biomass.</title>
        <authorList>
            <person name="Miyauchi S."/>
            <person name="Rancon A."/>
            <person name="Drula E."/>
            <person name="Hage H."/>
            <person name="Chaduli D."/>
            <person name="Favel A."/>
            <person name="Grisel S."/>
            <person name="Henrissat B."/>
            <person name="Herpoel-Gimbert I."/>
            <person name="Ruiz-Duenas F.J."/>
            <person name="Chevret D."/>
            <person name="Hainaut M."/>
            <person name="Lin J."/>
            <person name="Wang M."/>
            <person name="Pangilinan J."/>
            <person name="Lipzen A."/>
            <person name="Lesage-Meessen L."/>
            <person name="Navarro D."/>
            <person name="Riley R."/>
            <person name="Grigoriev I.V."/>
            <person name="Zhou S."/>
            <person name="Raouche S."/>
            <person name="Rosso M.N."/>
        </authorList>
    </citation>
    <scope>NUCLEOTIDE SEQUENCE [LARGE SCALE GENOMIC DNA]</scope>
    <source>
        <strain evidence="1 2">BRFM 1820</strain>
    </source>
</reference>